<feature type="domain" description="GGDEF" evidence="5">
    <location>
        <begin position="185"/>
        <end position="319"/>
    </location>
</feature>
<name>A0A4R8IIM8_9GAMM</name>
<dbReference type="EC" id="2.7.7.65" evidence="2"/>
<accession>A0A4R8IIM8</accession>
<dbReference type="InterPro" id="IPR018490">
    <property type="entry name" value="cNMP-bd_dom_sf"/>
</dbReference>
<reference evidence="6 7" key="1">
    <citation type="submission" date="2019-03" db="EMBL/GenBank/DDBJ databases">
        <title>Genomic Encyclopedia of Type Strains, Phase IV (KMG-IV): sequencing the most valuable type-strain genomes for metagenomic binning, comparative biology and taxonomic classification.</title>
        <authorList>
            <person name="Goeker M."/>
        </authorList>
    </citation>
    <scope>NUCLEOTIDE SEQUENCE [LARGE SCALE GENOMIC DNA]</scope>
    <source>
        <strain evidence="6 7">DSM 16326</strain>
    </source>
</reference>
<dbReference type="PROSITE" id="PS50042">
    <property type="entry name" value="CNMP_BINDING_3"/>
    <property type="match status" value="1"/>
</dbReference>
<dbReference type="GO" id="GO:0052621">
    <property type="term" value="F:diguanylate cyclase activity"/>
    <property type="evidence" value="ECO:0007669"/>
    <property type="project" value="UniProtKB-EC"/>
</dbReference>
<dbReference type="Gene3D" id="2.60.120.10">
    <property type="entry name" value="Jelly Rolls"/>
    <property type="match status" value="1"/>
</dbReference>
<dbReference type="InterPro" id="IPR029787">
    <property type="entry name" value="Nucleotide_cyclase"/>
</dbReference>
<dbReference type="Pfam" id="PF00990">
    <property type="entry name" value="GGDEF"/>
    <property type="match status" value="1"/>
</dbReference>
<gene>
    <name evidence="6" type="ORF">EDC23_2059</name>
</gene>
<dbReference type="InterPro" id="IPR014710">
    <property type="entry name" value="RmlC-like_jellyroll"/>
</dbReference>
<evidence type="ECO:0000256" key="3">
    <source>
        <dbReference type="ARBA" id="ARBA00034247"/>
    </source>
</evidence>
<dbReference type="NCBIfam" id="TIGR00254">
    <property type="entry name" value="GGDEF"/>
    <property type="match status" value="1"/>
</dbReference>
<dbReference type="PANTHER" id="PTHR45138">
    <property type="entry name" value="REGULATORY COMPONENTS OF SENSORY TRANSDUCTION SYSTEM"/>
    <property type="match status" value="1"/>
</dbReference>
<dbReference type="Gene3D" id="3.30.70.270">
    <property type="match status" value="1"/>
</dbReference>
<keyword evidence="7" id="KW-1185">Reference proteome</keyword>
<dbReference type="SUPFAM" id="SSF55073">
    <property type="entry name" value="Nucleotide cyclase"/>
    <property type="match status" value="1"/>
</dbReference>
<dbReference type="OrthoDB" id="9773156at2"/>
<evidence type="ECO:0000259" key="5">
    <source>
        <dbReference type="PROSITE" id="PS50887"/>
    </source>
</evidence>
<dbReference type="AlphaFoldDB" id="A0A4R8IIM8"/>
<dbReference type="GO" id="GO:0005886">
    <property type="term" value="C:plasma membrane"/>
    <property type="evidence" value="ECO:0007669"/>
    <property type="project" value="TreeGrafter"/>
</dbReference>
<proteinExistence type="predicted"/>
<dbReference type="GO" id="GO:0043709">
    <property type="term" value="P:cell adhesion involved in single-species biofilm formation"/>
    <property type="evidence" value="ECO:0007669"/>
    <property type="project" value="TreeGrafter"/>
</dbReference>
<dbReference type="PANTHER" id="PTHR45138:SF9">
    <property type="entry name" value="DIGUANYLATE CYCLASE DGCM-RELATED"/>
    <property type="match status" value="1"/>
</dbReference>
<dbReference type="RefSeq" id="WP_134084175.1">
    <property type="nucleotide sequence ID" value="NZ_SOQX01000005.1"/>
</dbReference>
<evidence type="ECO:0000313" key="6">
    <source>
        <dbReference type="EMBL" id="TDY00556.1"/>
    </source>
</evidence>
<comment type="caution">
    <text evidence="6">The sequence shown here is derived from an EMBL/GenBank/DDBJ whole genome shotgun (WGS) entry which is preliminary data.</text>
</comment>
<dbReference type="InterPro" id="IPR043128">
    <property type="entry name" value="Rev_trsase/Diguanyl_cyclase"/>
</dbReference>
<evidence type="ECO:0000313" key="7">
    <source>
        <dbReference type="Proteomes" id="UP000294914"/>
    </source>
</evidence>
<evidence type="ECO:0000259" key="4">
    <source>
        <dbReference type="PROSITE" id="PS50042"/>
    </source>
</evidence>
<dbReference type="Proteomes" id="UP000294914">
    <property type="component" value="Unassembled WGS sequence"/>
</dbReference>
<dbReference type="InterPro" id="IPR050469">
    <property type="entry name" value="Diguanylate_Cyclase"/>
</dbReference>
<dbReference type="CDD" id="cd01949">
    <property type="entry name" value="GGDEF"/>
    <property type="match status" value="1"/>
</dbReference>
<evidence type="ECO:0000256" key="1">
    <source>
        <dbReference type="ARBA" id="ARBA00001946"/>
    </source>
</evidence>
<dbReference type="SUPFAM" id="SSF51206">
    <property type="entry name" value="cAMP-binding domain-like"/>
    <property type="match status" value="1"/>
</dbReference>
<dbReference type="InterPro" id="IPR000595">
    <property type="entry name" value="cNMP-bd_dom"/>
</dbReference>
<dbReference type="Pfam" id="PF00027">
    <property type="entry name" value="cNMP_binding"/>
    <property type="match status" value="1"/>
</dbReference>
<dbReference type="FunFam" id="3.30.70.270:FF:000001">
    <property type="entry name" value="Diguanylate cyclase domain protein"/>
    <property type="match status" value="1"/>
</dbReference>
<protein>
    <recommendedName>
        <fullName evidence="2">diguanylate cyclase</fullName>
        <ecNumber evidence="2">2.7.7.65</ecNumber>
    </recommendedName>
</protein>
<sequence>MNHRVSIDELAELSLLRGVKQADLNWLLNQCELIHMKKNRVLLSPDQDNETIYILLDGRLIVQFSQQQGGIQTYVERGGWVGEMSVIDNMRPSATVITDTDVKLLAIHASVWWNLIERSHVAARNFLRAVSFRLREDNKLITEGMEKQRVFSEKAQTDSLTGLRNRHWLEEKLPEIMREQAVGYPPSSIIMLDIDHFKQFNDQYGHLAGDSVLQRVANVIRDNLREHDAAVRYGGEELILVLPDTSSQNAEQIAQRLRMLIRENKIETCNGEALPAVSVSIGIYTICQDDTPEKIFSRVDAALYQAKKAGRDRVVIWGAA</sequence>
<comment type="cofactor">
    <cofactor evidence="1">
        <name>Mg(2+)</name>
        <dbReference type="ChEBI" id="CHEBI:18420"/>
    </cofactor>
</comment>
<dbReference type="SMART" id="SM00100">
    <property type="entry name" value="cNMP"/>
    <property type="match status" value="1"/>
</dbReference>
<evidence type="ECO:0000256" key="2">
    <source>
        <dbReference type="ARBA" id="ARBA00012528"/>
    </source>
</evidence>
<dbReference type="CDD" id="cd00038">
    <property type="entry name" value="CAP_ED"/>
    <property type="match status" value="1"/>
</dbReference>
<dbReference type="InterPro" id="IPR000160">
    <property type="entry name" value="GGDEF_dom"/>
</dbReference>
<feature type="domain" description="Cyclic nucleotide-binding" evidence="4">
    <location>
        <begin position="15"/>
        <end position="116"/>
    </location>
</feature>
<dbReference type="EMBL" id="SOQX01000005">
    <property type="protein sequence ID" value="TDY00556.1"/>
    <property type="molecule type" value="Genomic_DNA"/>
</dbReference>
<dbReference type="PROSITE" id="PS50887">
    <property type="entry name" value="GGDEF"/>
    <property type="match status" value="1"/>
</dbReference>
<comment type="catalytic activity">
    <reaction evidence="3">
        <text>2 GTP = 3',3'-c-di-GMP + 2 diphosphate</text>
        <dbReference type="Rhea" id="RHEA:24898"/>
        <dbReference type="ChEBI" id="CHEBI:33019"/>
        <dbReference type="ChEBI" id="CHEBI:37565"/>
        <dbReference type="ChEBI" id="CHEBI:58805"/>
        <dbReference type="EC" id="2.7.7.65"/>
    </reaction>
</comment>
<organism evidence="6 7">
    <name type="scientific">Thiohalophilus thiocyanatoxydans</name>
    <dbReference type="NCBI Taxonomy" id="381308"/>
    <lineage>
        <taxon>Bacteria</taxon>
        <taxon>Pseudomonadati</taxon>
        <taxon>Pseudomonadota</taxon>
        <taxon>Gammaproteobacteria</taxon>
        <taxon>Thiohalomonadales</taxon>
        <taxon>Thiohalophilaceae</taxon>
        <taxon>Thiohalophilus</taxon>
    </lineage>
</organism>
<dbReference type="GO" id="GO:1902201">
    <property type="term" value="P:negative regulation of bacterial-type flagellum-dependent cell motility"/>
    <property type="evidence" value="ECO:0007669"/>
    <property type="project" value="TreeGrafter"/>
</dbReference>
<dbReference type="SMART" id="SM00267">
    <property type="entry name" value="GGDEF"/>
    <property type="match status" value="1"/>
</dbReference>